<keyword evidence="3" id="KW-1185">Reference proteome</keyword>
<feature type="compositionally biased region" description="Basic and acidic residues" evidence="1">
    <location>
        <begin position="1"/>
        <end position="10"/>
    </location>
</feature>
<sequence length="81" mass="9180">MLYTCKKEAMPHGSSGTVTKRATSWPCWLPVPCCWHRAPLLTGWIVRTGIPRSFSSKQRRRMLPAASLKLPPFPFSLPSIR</sequence>
<dbReference type="Proteomes" id="UP000182631">
    <property type="component" value="Unassembled WGS sequence"/>
</dbReference>
<reference evidence="3" key="1">
    <citation type="submission" date="2016-02" db="EMBL/GenBank/DDBJ databases">
        <authorList>
            <person name="liu f."/>
        </authorList>
    </citation>
    <scope>NUCLEOTIDE SEQUENCE [LARGE SCALE GENOMIC DNA]</scope>
</reference>
<dbReference type="EMBL" id="FITM01000060">
    <property type="protein sequence ID" value="CZB14589.1"/>
    <property type="molecule type" value="Genomic_DNA"/>
</dbReference>
<evidence type="ECO:0000313" key="2">
    <source>
        <dbReference type="EMBL" id="CZB14589.1"/>
    </source>
</evidence>
<gene>
    <name evidence="2" type="ORF">FLM9_510</name>
</gene>
<accession>A0A170T640</accession>
<feature type="region of interest" description="Disordered" evidence="1">
    <location>
        <begin position="1"/>
        <end position="20"/>
    </location>
</feature>
<evidence type="ECO:0000313" key="3">
    <source>
        <dbReference type="Proteomes" id="UP000182631"/>
    </source>
</evidence>
<dbReference type="AlphaFoldDB" id="A0A170T640"/>
<organism evidence="2 3">
    <name type="scientific">Candidatus Synechococcus spongiarum</name>
    <dbReference type="NCBI Taxonomy" id="431041"/>
    <lineage>
        <taxon>Bacteria</taxon>
        <taxon>Bacillati</taxon>
        <taxon>Cyanobacteriota</taxon>
        <taxon>Cyanophyceae</taxon>
        <taxon>Synechococcales</taxon>
        <taxon>Synechococcaceae</taxon>
        <taxon>Synechococcus</taxon>
    </lineage>
</organism>
<protein>
    <submittedName>
        <fullName evidence="2">Uncharacterized protein</fullName>
    </submittedName>
</protein>
<name>A0A170T640_9SYNE</name>
<proteinExistence type="predicted"/>
<evidence type="ECO:0000256" key="1">
    <source>
        <dbReference type="SAM" id="MobiDB-lite"/>
    </source>
</evidence>